<dbReference type="AlphaFoldDB" id="M0LDR6"/>
<accession>M0LDR6</accession>
<gene>
    <name evidence="1" type="ORF">C444_08400</name>
</gene>
<dbReference type="Proteomes" id="UP000011524">
    <property type="component" value="Unassembled WGS sequence"/>
</dbReference>
<name>M0LDR6_HALJT</name>
<proteinExistence type="predicted"/>
<evidence type="ECO:0000313" key="2">
    <source>
        <dbReference type="Proteomes" id="UP000011524"/>
    </source>
</evidence>
<keyword evidence="2" id="KW-1185">Reference proteome</keyword>
<sequence length="32" mass="3676">MKITRHPTYNLNYHIVWFPNSGGIEDSADLAD</sequence>
<comment type="caution">
    <text evidence="1">The sequence shown here is derived from an EMBL/GenBank/DDBJ whole genome shotgun (WGS) entry which is preliminary data.</text>
</comment>
<evidence type="ECO:0000313" key="1">
    <source>
        <dbReference type="EMBL" id="EMA31258.1"/>
    </source>
</evidence>
<protein>
    <submittedName>
        <fullName evidence="1">Transposase</fullName>
    </submittedName>
</protein>
<organism evidence="1 2">
    <name type="scientific">Haloarcula japonica (strain ATCC 49778 / DSM 6131 / JCM 7785 / NBRC 101032 / NCIMB 13157 / TR-1)</name>
    <dbReference type="NCBI Taxonomy" id="1227453"/>
    <lineage>
        <taxon>Archaea</taxon>
        <taxon>Methanobacteriati</taxon>
        <taxon>Methanobacteriota</taxon>
        <taxon>Stenosarchaea group</taxon>
        <taxon>Halobacteria</taxon>
        <taxon>Halobacteriales</taxon>
        <taxon>Haloarculaceae</taxon>
        <taxon>Haloarcula</taxon>
    </lineage>
</organism>
<dbReference type="EMBL" id="AOLY01000022">
    <property type="protein sequence ID" value="EMA31258.1"/>
    <property type="molecule type" value="Genomic_DNA"/>
</dbReference>
<reference evidence="1 2" key="1">
    <citation type="journal article" date="2014" name="PLoS Genet.">
        <title>Phylogenetically driven sequencing of extremely halophilic archaea reveals strategies for static and dynamic osmo-response.</title>
        <authorList>
            <person name="Becker E.A."/>
            <person name="Seitzer P.M."/>
            <person name="Tritt A."/>
            <person name="Larsen D."/>
            <person name="Krusor M."/>
            <person name="Yao A.I."/>
            <person name="Wu D."/>
            <person name="Madern D."/>
            <person name="Eisen J.A."/>
            <person name="Darling A.E."/>
            <person name="Facciotti M.T."/>
        </authorList>
    </citation>
    <scope>NUCLEOTIDE SEQUENCE [LARGE SCALE GENOMIC DNA]</scope>
    <source>
        <strain evidence="2">ATCC 49778 / DSM 6131 / JCM 7785 / NBRC 101032 / NCIMB 13157 / TR-1</strain>
    </source>
</reference>